<evidence type="ECO:0000313" key="4">
    <source>
        <dbReference type="Proteomes" id="UP001634394"/>
    </source>
</evidence>
<dbReference type="InterPro" id="IPR032675">
    <property type="entry name" value="LRR_dom_sf"/>
</dbReference>
<reference evidence="3 4" key="1">
    <citation type="submission" date="2024-11" db="EMBL/GenBank/DDBJ databases">
        <title>Chromosome-level genome assembly of the freshwater bivalve Anodonta woodiana.</title>
        <authorList>
            <person name="Chen X."/>
        </authorList>
    </citation>
    <scope>NUCLEOTIDE SEQUENCE [LARGE SCALE GENOMIC DNA]</scope>
    <source>
        <strain evidence="3">MN2024</strain>
        <tissue evidence="3">Gills</tissue>
    </source>
</reference>
<dbReference type="EMBL" id="JBJQND010000006">
    <property type="protein sequence ID" value="KAL3874231.1"/>
    <property type="molecule type" value="Genomic_DNA"/>
</dbReference>
<dbReference type="FunFam" id="3.80.10.10:FF:000168">
    <property type="entry name" value="Distal membrane arm assembly complex 2"/>
    <property type="match status" value="1"/>
</dbReference>
<evidence type="ECO:0000313" key="3">
    <source>
        <dbReference type="EMBL" id="KAL3874231.1"/>
    </source>
</evidence>
<keyword evidence="4" id="KW-1185">Reference proteome</keyword>
<gene>
    <name evidence="3" type="ORF">ACJMK2_037276</name>
</gene>
<dbReference type="Gene3D" id="3.80.10.10">
    <property type="entry name" value="Ribonuclease Inhibitor"/>
    <property type="match status" value="1"/>
</dbReference>
<comment type="caution">
    <text evidence="3">The sequence shown here is derived from an EMBL/GenBank/DDBJ whole genome shotgun (WGS) entry which is preliminary data.</text>
</comment>
<protein>
    <recommendedName>
        <fullName evidence="2">ATP synthase subunit s-like protein</fullName>
    </recommendedName>
</protein>
<proteinExistence type="inferred from homology"/>
<organism evidence="3 4">
    <name type="scientific">Sinanodonta woodiana</name>
    <name type="common">Chinese pond mussel</name>
    <name type="synonym">Anodonta woodiana</name>
    <dbReference type="NCBI Taxonomy" id="1069815"/>
    <lineage>
        <taxon>Eukaryota</taxon>
        <taxon>Metazoa</taxon>
        <taxon>Spiralia</taxon>
        <taxon>Lophotrochozoa</taxon>
        <taxon>Mollusca</taxon>
        <taxon>Bivalvia</taxon>
        <taxon>Autobranchia</taxon>
        <taxon>Heteroconchia</taxon>
        <taxon>Palaeoheterodonta</taxon>
        <taxon>Unionida</taxon>
        <taxon>Unionoidea</taxon>
        <taxon>Unionidae</taxon>
        <taxon>Unioninae</taxon>
        <taxon>Sinanodonta</taxon>
    </lineage>
</organism>
<dbReference type="SUPFAM" id="SSF52047">
    <property type="entry name" value="RNI-like"/>
    <property type="match status" value="1"/>
</dbReference>
<dbReference type="AlphaFoldDB" id="A0ABD3WL49"/>
<name>A0ABD3WL49_SINWO</name>
<comment type="similarity">
    <text evidence="1">Belongs to the ATP synthase subunit s family.</text>
</comment>
<evidence type="ECO:0000256" key="1">
    <source>
        <dbReference type="ARBA" id="ARBA00006901"/>
    </source>
</evidence>
<evidence type="ECO:0000256" key="2">
    <source>
        <dbReference type="ARBA" id="ARBA00076566"/>
    </source>
</evidence>
<dbReference type="Proteomes" id="UP001634394">
    <property type="component" value="Unassembled WGS sequence"/>
</dbReference>
<accession>A0ABD3WL49</accession>
<sequence length="302" mass="34778">MATLRMVSCCCLTKCLSSSSRSGLFRIMPTCSVLYRTMFNKDGQKWEGFSSDWMSTLHNLSFDKGFWMKKFENWIWREKVKDQEFRPQRMEILGPDLATATFIVARKGAVRFVGQDRWIRLDKDGTYALPNRKVDSFCLEAVDASGTEIMYTGLSNFVDLHHLRYLNFSNCKFFDDWCLSYLHCFENTLEFLDVSGCPEVTERGLATIHKLSKLKCLRMANLPKVKNPEFIALLLEDIMPQCTVVLGPVTEKVLDSKQNENELQHDTRIDIKTRSLSESQPVISQRILGIATSKKKKGIVRK</sequence>